<organism evidence="1 2">
    <name type="scientific">Szabonella alba</name>
    <dbReference type="NCBI Taxonomy" id="2804194"/>
    <lineage>
        <taxon>Bacteria</taxon>
        <taxon>Pseudomonadati</taxon>
        <taxon>Pseudomonadota</taxon>
        <taxon>Alphaproteobacteria</taxon>
        <taxon>Rhodobacterales</taxon>
        <taxon>Paracoccaceae</taxon>
        <taxon>Szabonella</taxon>
    </lineage>
</organism>
<dbReference type="SUPFAM" id="SSF47598">
    <property type="entry name" value="Ribbon-helix-helix"/>
    <property type="match status" value="1"/>
</dbReference>
<name>A0A8K0VBR6_9RHOB</name>
<dbReference type="Proteomes" id="UP000648908">
    <property type="component" value="Unassembled WGS sequence"/>
</dbReference>
<dbReference type="Pfam" id="PF17723">
    <property type="entry name" value="RHH_8"/>
    <property type="match status" value="1"/>
</dbReference>
<dbReference type="GO" id="GO:0006355">
    <property type="term" value="P:regulation of DNA-templated transcription"/>
    <property type="evidence" value="ECO:0007669"/>
    <property type="project" value="InterPro"/>
</dbReference>
<dbReference type="InterPro" id="IPR010985">
    <property type="entry name" value="Ribbon_hlx_hlx"/>
</dbReference>
<dbReference type="InterPro" id="IPR013321">
    <property type="entry name" value="Arc_rbn_hlx_hlx"/>
</dbReference>
<proteinExistence type="predicted"/>
<evidence type="ECO:0000313" key="1">
    <source>
        <dbReference type="EMBL" id="MBL4918998.1"/>
    </source>
</evidence>
<protein>
    <submittedName>
        <fullName evidence="1">CopG family transcriptional regulator</fullName>
    </submittedName>
</protein>
<dbReference type="AlphaFoldDB" id="A0A8K0VBR6"/>
<accession>A0A8K0VBR6</accession>
<reference evidence="1" key="1">
    <citation type="submission" date="2021-01" db="EMBL/GenBank/DDBJ databases">
        <title>Tabrizicola alba sp. nov. a motile alkaliphilic bacterium isolated from a soda lake.</title>
        <authorList>
            <person name="Szuroczki S."/>
            <person name="Abbaszade G."/>
            <person name="Schumann P."/>
            <person name="Toth E."/>
        </authorList>
    </citation>
    <scope>NUCLEOTIDE SEQUENCE</scope>
    <source>
        <strain evidence="1">DMG-N-6</strain>
    </source>
</reference>
<dbReference type="PANTHER" id="PTHR36215">
    <property type="entry name" value="BLL4998 PROTEIN"/>
    <property type="match status" value="1"/>
</dbReference>
<comment type="caution">
    <text evidence="1">The sequence shown here is derived from an EMBL/GenBank/DDBJ whole genome shotgun (WGS) entry which is preliminary data.</text>
</comment>
<evidence type="ECO:0000313" key="2">
    <source>
        <dbReference type="Proteomes" id="UP000648908"/>
    </source>
</evidence>
<dbReference type="EMBL" id="JAESVN010000011">
    <property type="protein sequence ID" value="MBL4918998.1"/>
    <property type="molecule type" value="Genomic_DNA"/>
</dbReference>
<sequence>MELFLANKSENAIPAKAPESEKLTINLGFVDLGQIELLVQEGFYSNRSDFIRTAIRNQIERHADTVRQIVLRKSVDLGLRHITREELMTAQAAGQMLDIRVLGLAVLAPDVTADLARATISALSVLGTLQASAEVKAALADRIT</sequence>
<dbReference type="InterPro" id="IPR041088">
    <property type="entry name" value="RHH_8"/>
</dbReference>
<dbReference type="CDD" id="cd22231">
    <property type="entry name" value="RHH_NikR_HicB-like"/>
    <property type="match status" value="1"/>
</dbReference>
<keyword evidence="2" id="KW-1185">Reference proteome</keyword>
<dbReference type="Gene3D" id="1.10.1220.10">
    <property type="entry name" value="Met repressor-like"/>
    <property type="match status" value="1"/>
</dbReference>
<gene>
    <name evidence="1" type="ORF">JL811_17375</name>
</gene>
<dbReference type="PANTHER" id="PTHR36215:SF1">
    <property type="entry name" value="BLL4998 PROTEIN"/>
    <property type="match status" value="1"/>
</dbReference>